<comment type="caution">
    <text evidence="1">The sequence shown here is derived from an EMBL/GenBank/DDBJ whole genome shotgun (WGS) entry which is preliminary data.</text>
</comment>
<dbReference type="AlphaFoldDB" id="A0A1E3WDB1"/>
<dbReference type="Proteomes" id="UP000095042">
    <property type="component" value="Unassembled WGS sequence"/>
</dbReference>
<evidence type="ECO:0000313" key="1">
    <source>
        <dbReference type="EMBL" id="ODS03788.1"/>
    </source>
</evidence>
<keyword evidence="2" id="KW-1185">Reference proteome</keyword>
<reference evidence="1 2" key="1">
    <citation type="journal article" date="2016" name="Environ. Microbiol.">
        <title>New Methyloceanibacter diversity from North Sea sediments includes methanotroph containing solely the soluble methane monooxygenase.</title>
        <authorList>
            <person name="Vekeman B."/>
            <person name="Kerckhof F.M."/>
            <person name="Cremers G."/>
            <person name="de Vos P."/>
            <person name="Vandamme P."/>
            <person name="Boon N."/>
            <person name="Op den Camp H.J."/>
            <person name="Heylen K."/>
        </authorList>
    </citation>
    <scope>NUCLEOTIDE SEQUENCE [LARGE SCALE GENOMIC DNA]</scope>
    <source>
        <strain evidence="1 2">R-67177</strain>
    </source>
</reference>
<name>A0A1E3WDB1_9HYPH</name>
<evidence type="ECO:0000313" key="2">
    <source>
        <dbReference type="Proteomes" id="UP000095042"/>
    </source>
</evidence>
<gene>
    <name evidence="1" type="ORF">AUC71_07740</name>
</gene>
<protein>
    <submittedName>
        <fullName evidence="1">Uncharacterized protein</fullName>
    </submittedName>
</protein>
<dbReference type="EMBL" id="LPWD01000050">
    <property type="protein sequence ID" value="ODS03788.1"/>
    <property type="molecule type" value="Genomic_DNA"/>
</dbReference>
<accession>A0A1E3WDB1</accession>
<dbReference type="OrthoDB" id="8239443at2"/>
<sequence length="275" mass="29982">MSPTLPGPALEKMRALEQAASDADALVASSTSSLRALLSERHDPATDEARFEELDAEIKAGEVRQQRRMARRNATKQLAIQIRAWLTGLPRNVELRLVPPMKVEDEDLGDVAGGLEDLRRDLKRLQTELREVRTAPKTTDELKAEAKAFVDGLAKAGAPVMDGGVPRFGQPTADYGTDVTQQKILGLIAWLAPDRLLARIEGEIDAGAGQDGALASDERQRRVAELERKIAEIELCEEAYVSAGIERGLDVQRRVHASPAAVLSVQVVKRSRKAA</sequence>
<dbReference type="RefSeq" id="WP_069623019.1">
    <property type="nucleotide sequence ID" value="NZ_LPWD01000050.1"/>
</dbReference>
<organism evidence="1 2">
    <name type="scientific">Methyloceanibacter marginalis</name>
    <dbReference type="NCBI Taxonomy" id="1774971"/>
    <lineage>
        <taxon>Bacteria</taxon>
        <taxon>Pseudomonadati</taxon>
        <taxon>Pseudomonadota</taxon>
        <taxon>Alphaproteobacteria</taxon>
        <taxon>Hyphomicrobiales</taxon>
        <taxon>Hyphomicrobiaceae</taxon>
        <taxon>Methyloceanibacter</taxon>
    </lineage>
</organism>
<proteinExistence type="predicted"/>